<evidence type="ECO:0000259" key="1">
    <source>
        <dbReference type="Pfam" id="PF08241"/>
    </source>
</evidence>
<dbReference type="RefSeq" id="WP_127749938.1">
    <property type="nucleotide sequence ID" value="NZ_CP033219.1"/>
</dbReference>
<dbReference type="Pfam" id="PF08241">
    <property type="entry name" value="Methyltransf_11"/>
    <property type="match status" value="1"/>
</dbReference>
<protein>
    <submittedName>
        <fullName evidence="2">Class I SAM-dependent methyltransferase</fullName>
    </submittedName>
</protein>
<dbReference type="Proteomes" id="UP000283063">
    <property type="component" value="Chromosome"/>
</dbReference>
<organism evidence="2 3">
    <name type="scientific">Parasedimentitalea marina</name>
    <dbReference type="NCBI Taxonomy" id="2483033"/>
    <lineage>
        <taxon>Bacteria</taxon>
        <taxon>Pseudomonadati</taxon>
        <taxon>Pseudomonadota</taxon>
        <taxon>Alphaproteobacteria</taxon>
        <taxon>Rhodobacterales</taxon>
        <taxon>Paracoccaceae</taxon>
        <taxon>Parasedimentitalea</taxon>
    </lineage>
</organism>
<gene>
    <name evidence="2" type="ORF">EBB79_16885</name>
</gene>
<keyword evidence="2" id="KW-0808">Transferase</keyword>
<dbReference type="EMBL" id="CP033219">
    <property type="protein sequence ID" value="AZV79383.1"/>
    <property type="molecule type" value="Genomic_DNA"/>
</dbReference>
<dbReference type="InterPro" id="IPR029063">
    <property type="entry name" value="SAM-dependent_MTases_sf"/>
</dbReference>
<name>A0A3T0N5R1_9RHOB</name>
<dbReference type="GO" id="GO:0032259">
    <property type="term" value="P:methylation"/>
    <property type="evidence" value="ECO:0007669"/>
    <property type="project" value="UniProtKB-KW"/>
</dbReference>
<evidence type="ECO:0000313" key="2">
    <source>
        <dbReference type="EMBL" id="AZV79383.1"/>
    </source>
</evidence>
<dbReference type="OrthoDB" id="9808140at2"/>
<sequence>MLPTDKKFTGSIPEFYDTYLVPLIFTDCAEDLAQRVSARTPASVLEIAAGSGVVPRALAPLLPPETRYVVTDLNPAMLDHAKHCQDAPNGIEWLQADALDLPFDADSFDVAHCQHGVMFFPDRISGFQQIHRVLKPGGTFIFNVWDTIAENEFANVVTEVAATFFPQDPPQFLARTPHGYSDRDQIKSDLQAAGFAEIELETRSGISAAPSARHPAIAYCQGTPLRGEIESRDAGRLSDITDQAARVIADRFGDGPVQGKIQSHVVTATAAV</sequence>
<dbReference type="Gene3D" id="3.40.50.150">
    <property type="entry name" value="Vaccinia Virus protein VP39"/>
    <property type="match status" value="1"/>
</dbReference>
<dbReference type="AlphaFoldDB" id="A0A3T0N5R1"/>
<proteinExistence type="predicted"/>
<dbReference type="SUPFAM" id="SSF53335">
    <property type="entry name" value="S-adenosyl-L-methionine-dependent methyltransferases"/>
    <property type="match status" value="1"/>
</dbReference>
<dbReference type="CDD" id="cd02440">
    <property type="entry name" value="AdoMet_MTases"/>
    <property type="match status" value="1"/>
</dbReference>
<accession>A0A3T0N5R1</accession>
<dbReference type="InterPro" id="IPR013216">
    <property type="entry name" value="Methyltransf_11"/>
</dbReference>
<dbReference type="KEGG" id="sedi:EBB79_16885"/>
<keyword evidence="3" id="KW-1185">Reference proteome</keyword>
<dbReference type="GO" id="GO:0008757">
    <property type="term" value="F:S-adenosylmethionine-dependent methyltransferase activity"/>
    <property type="evidence" value="ECO:0007669"/>
    <property type="project" value="InterPro"/>
</dbReference>
<reference evidence="2 3" key="1">
    <citation type="submission" date="2018-10" db="EMBL/GenBank/DDBJ databases">
        <title>Parasedimentitalea marina sp. nov., a psychrophilic bacterium isolated from deep seawater of the New Britain Trench.</title>
        <authorList>
            <person name="Cao J."/>
        </authorList>
    </citation>
    <scope>NUCLEOTIDE SEQUENCE [LARGE SCALE GENOMIC DNA]</scope>
    <source>
        <strain evidence="2 3">W43</strain>
    </source>
</reference>
<evidence type="ECO:0000313" key="3">
    <source>
        <dbReference type="Proteomes" id="UP000283063"/>
    </source>
</evidence>
<dbReference type="PANTHER" id="PTHR43591">
    <property type="entry name" value="METHYLTRANSFERASE"/>
    <property type="match status" value="1"/>
</dbReference>
<keyword evidence="2" id="KW-0489">Methyltransferase</keyword>
<feature type="domain" description="Methyltransferase type 11" evidence="1">
    <location>
        <begin position="45"/>
        <end position="142"/>
    </location>
</feature>